<dbReference type="Gene3D" id="3.60.21.10">
    <property type="match status" value="1"/>
</dbReference>
<dbReference type="PANTHER" id="PTHR43143:SF1">
    <property type="entry name" value="SERINE_THREONINE-PROTEIN PHOSPHATASE CPPED1"/>
    <property type="match status" value="1"/>
</dbReference>
<dbReference type="GO" id="GO:0016787">
    <property type="term" value="F:hydrolase activity"/>
    <property type="evidence" value="ECO:0007669"/>
    <property type="project" value="InterPro"/>
</dbReference>
<dbReference type="EMBL" id="HBIU01012747">
    <property type="protein sequence ID" value="CAE0627092.1"/>
    <property type="molecule type" value="Transcribed_RNA"/>
</dbReference>
<dbReference type="InterPro" id="IPR051918">
    <property type="entry name" value="STPP_CPPED1"/>
</dbReference>
<dbReference type="PANTHER" id="PTHR43143">
    <property type="entry name" value="METALLOPHOSPHOESTERASE, CALCINEURIN SUPERFAMILY"/>
    <property type="match status" value="1"/>
</dbReference>
<accession>A0A6V2U351</accession>
<dbReference type="AlphaFoldDB" id="A0A6V2U351"/>
<name>A0A6V2U351_HETAK</name>
<dbReference type="Pfam" id="PF00149">
    <property type="entry name" value="Metallophos"/>
    <property type="match status" value="1"/>
</dbReference>
<reference evidence="2" key="1">
    <citation type="submission" date="2021-01" db="EMBL/GenBank/DDBJ databases">
        <authorList>
            <person name="Corre E."/>
            <person name="Pelletier E."/>
            <person name="Niang G."/>
            <person name="Scheremetjew M."/>
            <person name="Finn R."/>
            <person name="Kale V."/>
            <person name="Holt S."/>
            <person name="Cochrane G."/>
            <person name="Meng A."/>
            <person name="Brown T."/>
            <person name="Cohen L."/>
        </authorList>
    </citation>
    <scope>NUCLEOTIDE SEQUENCE</scope>
    <source>
        <strain evidence="2">CCMP3107</strain>
    </source>
</reference>
<dbReference type="SUPFAM" id="SSF56300">
    <property type="entry name" value="Metallo-dependent phosphatases"/>
    <property type="match status" value="1"/>
</dbReference>
<evidence type="ECO:0000313" key="2">
    <source>
        <dbReference type="EMBL" id="CAE0627092.1"/>
    </source>
</evidence>
<proteinExistence type="predicted"/>
<evidence type="ECO:0000259" key="1">
    <source>
        <dbReference type="Pfam" id="PF00149"/>
    </source>
</evidence>
<protein>
    <recommendedName>
        <fullName evidence="1">Calcineurin-like phosphoesterase domain-containing protein</fullName>
    </recommendedName>
</protein>
<dbReference type="InterPro" id="IPR004843">
    <property type="entry name" value="Calcineurin-like_PHP"/>
</dbReference>
<sequence>MLKPAPSYSTWLQQVIFFANVLGAALSNYVFEPASFFSSVELVTTHPSGYPVLEYVPATNIQELFLRLVVVDDSGNTTGKDDNTVYTKALTELVSGKRYRQRVKKTAALLNFDGYFAIEVDIDGDGTTFSWYSPGLVINPAVQDSGLFGGNLALGRPTNSSISCNVYLANEAADTFLLYREHKAEGSLVDLYLKTEEVQMEAGMPHSFSLTLLQPSSSYEYLVCYGDVEVATGAFSACNGTYKFVTQKQPGEPFLFTLESDPEIRDIKGAGPDSGALLWQTMAAVAAEMPDFHFDLGDFTLMDKKLDMSVQERLAVQLAKRRYFAEPALHSVPFFMVRGNHEGENGWLLDGTSTNMAVTSALSRKMAFDNPYPNGFYTGNEEQYDFGIGYLENYFEFAWGDVQLIALDPFWHTTESKAWNERDIDDPKTGGLGASGWEWTLGKPQYDWLTEVLESSKATFKFVMVHHLFDPRGGEADVPYFEWGGVATKDDGSKFEDQRPGWSMPIHDLLVANRVNVVFHGHDHVFSFEPMEEEGIVYHELAKPNQRDWNATVSNCNSGEYKNCQVGSGYTRVNVTSSQVRVEHVRQYLKGVPRYDEHNGEVACGYTLIHSKEDGVTHIDSDENCITEKWTSWY</sequence>
<feature type="domain" description="Calcineurin-like phosphoesterase" evidence="1">
    <location>
        <begin position="283"/>
        <end position="525"/>
    </location>
</feature>
<dbReference type="InterPro" id="IPR029052">
    <property type="entry name" value="Metallo-depent_PP-like"/>
</dbReference>
<organism evidence="2">
    <name type="scientific">Heterosigma akashiwo</name>
    <name type="common">Chromophytic alga</name>
    <name type="synonym">Heterosigma carterae</name>
    <dbReference type="NCBI Taxonomy" id="2829"/>
    <lineage>
        <taxon>Eukaryota</taxon>
        <taxon>Sar</taxon>
        <taxon>Stramenopiles</taxon>
        <taxon>Ochrophyta</taxon>
        <taxon>Raphidophyceae</taxon>
        <taxon>Chattonellales</taxon>
        <taxon>Chattonellaceae</taxon>
        <taxon>Heterosigma</taxon>
    </lineage>
</organism>
<gene>
    <name evidence="2" type="ORF">HAKA00212_LOCUS5769</name>
</gene>